<reference evidence="3 4" key="1">
    <citation type="submission" date="2018-06" db="EMBL/GenBank/DDBJ databases">
        <authorList>
            <consortium name="Pathogen Informatics"/>
            <person name="Doyle S."/>
        </authorList>
    </citation>
    <scope>NUCLEOTIDE SEQUENCE [LARGE SCALE GENOMIC DNA]</scope>
    <source>
        <strain evidence="3 4">NCTC11165</strain>
    </source>
</reference>
<dbReference type="InterPro" id="IPR011856">
    <property type="entry name" value="tRNA_endonuc-like_dom_sf"/>
</dbReference>
<dbReference type="EMBL" id="UAQM01000011">
    <property type="protein sequence ID" value="SPU44361.1"/>
    <property type="molecule type" value="Genomic_DNA"/>
</dbReference>
<dbReference type="RefSeq" id="WP_128115725.1">
    <property type="nucleotide sequence ID" value="NZ_UAQM01000011.1"/>
</dbReference>
<proteinExistence type="predicted"/>
<dbReference type="SUPFAM" id="SSF52540">
    <property type="entry name" value="P-loop containing nucleoside triphosphate hydrolases"/>
    <property type="match status" value="1"/>
</dbReference>
<feature type="domain" description="NACHT" evidence="2">
    <location>
        <begin position="287"/>
        <end position="422"/>
    </location>
</feature>
<organism evidence="3 4">
    <name type="scientific">Brevundimonas diminuta</name>
    <name type="common">Pseudomonas diminuta</name>
    <dbReference type="NCBI Taxonomy" id="293"/>
    <lineage>
        <taxon>Bacteria</taxon>
        <taxon>Pseudomonadati</taxon>
        <taxon>Pseudomonadota</taxon>
        <taxon>Alphaproteobacteria</taxon>
        <taxon>Caulobacterales</taxon>
        <taxon>Caulobacteraceae</taxon>
        <taxon>Brevundimonas</taxon>
    </lineage>
</organism>
<dbReference type="GO" id="GO:0009307">
    <property type="term" value="P:DNA restriction-modification system"/>
    <property type="evidence" value="ECO:0007669"/>
    <property type="project" value="InterPro"/>
</dbReference>
<accession>A0A2X1BRU6</accession>
<feature type="region of interest" description="Disordered" evidence="1">
    <location>
        <begin position="250"/>
        <end position="273"/>
    </location>
</feature>
<dbReference type="Proteomes" id="UP000250358">
    <property type="component" value="Unassembled WGS sequence"/>
</dbReference>
<dbReference type="PROSITE" id="PS50837">
    <property type="entry name" value="NACHT"/>
    <property type="match status" value="1"/>
</dbReference>
<evidence type="ECO:0000313" key="3">
    <source>
        <dbReference type="EMBL" id="SPU44361.1"/>
    </source>
</evidence>
<dbReference type="InterPro" id="IPR007560">
    <property type="entry name" value="Restrct_endonuc_IV_Mrr"/>
</dbReference>
<dbReference type="Gene3D" id="3.40.1350.10">
    <property type="match status" value="1"/>
</dbReference>
<dbReference type="InterPro" id="IPR007111">
    <property type="entry name" value="NACHT_NTPase"/>
</dbReference>
<dbReference type="PANTHER" id="PTHR46844:SF1">
    <property type="entry name" value="SLR5058 PROTEIN"/>
    <property type="match status" value="1"/>
</dbReference>
<sequence>MPDPPVVSRKSALPLAQIEWSDFERLCLRLARAEGQAEHWQVYGTPGQAQGGIDIFVRQAGEARYVVWQSKRYTTMTVATIRSAVATFMAGAWAAKSERFVLATTADLTATKLADAVEAARAKLATIGVVFDARDVHRLSEDLKDRPDLVDDFFGRPWVRAFCGSEAAEALGDRLDRSDFASLHLKLAELYRAHFATVDPGLARAIGPAFGAPPVPLALTARYILPDLFSGSAQGEDTRARLSRAALSAYRERPEEGDERPPTPASDTASPPDRIRIALDPWSADIDRAVVIGRPGDGKSTLLRYLALDLLNPTPRLDAMRRRWAGRLPIWVSFPFWTRLIRDQPPEAAGVEACVSAWLKAHMAAEIVPLIQRAFADRRVVLLVDGIDEWSNEAAAGSALALLNTFVASQSVPAIVTSRPNGDRVLRTLDATWRQYELAPLTPAQQTDFATAWLEHLLPDTQSAITKTRQASQRAQALISELGRSAEVATLATVPLMLGGLLALRLTGAGLPRNRYIAYQDLTARVLDSHPQARSQAALASSPSDGLDTTTRRRLLAALAYAIQSSTTPGTSLEAVPNTDAIALCAGELESYWALTPSDANAQARLLIRTSEHAFGILVQKSPTEIGFLHRAFQEYLASEHISGLPLEDQAALFASKGSDPKWRDVLLFVAQAAHREADVATFVAALETAALASASDAGARELLLCDIAFSDVKRSASLSRTLAHRFFDIVEAGDFDSQRREVLAGVIAGLGSGQAATLVKPRLASWFPKCHAYSAADTLRQLVAWPEDEVDEVLWRNLQNDHSDAGRAAAEGLALRYGDDPVWRGRLLGLAARSGRAKAVAAAITALGAGWGDHTDARTAIDAAALSQSLPIVIAGVGARVRCGRATTEDRDRLIAAFKADNWRWNRDLGDVLVAGWTGDPVLKREMIGLDRSLRREDRLEILIGAFPGDDDVAAHLAGTLEPEGVYGFHMLWDVLEKGFKGHPGLVKVLTDRLPTYADDSYALANAAMIARTPVFRAALIELYRSRPYIDFWAVDTLLDVWPGDPVVLSALGNLASWPDEDLAVVADRLPEVEADKGACRDRLLDILKALPELPRGTPGVRVLKGLARTGPVAGDQALIELAMRLDFESDHYNASRNALGVFEQFPDVPEAKALAQRLLGRSNEILAAVALLFKRDPGLRAAVLRVSAPLPDFLRVAAADILKDRAVEDDFALQRLVEARHDASSDVISTAMIAVADARVARADIQQVDLDLLKAELHAVGPRLAGRRLGAVAALGLVHRPDILKAMMAEPSWTAGLMMSLRRDPRLFEGLARAWDQLLEGFGPDAQSILRLDDGPFIEGFQHHWKRFPALRADVWAAIKRQVAQPFPQPVALWLFADETTDLVALRDRCLEIVGRPSDRWAQINAALAAATLLSDRFRDDPVVLSTLTRLAGTEGHDGALAALCDGWPDSPAFQAVFDRLREAPEQARLAPATGMKIVMARSDHGRVIDNLRLAANGMTGEIFDGLPFWTPNAVDRIKRDPAVAEGLLEVLNTDPTASECLTFASLLAAAGGMSPDLAAWCERRIEALDRESVSRTGSDLWLIRTDVSVRERLFDLLRSKS</sequence>
<dbReference type="GO" id="GO:0004519">
    <property type="term" value="F:endonuclease activity"/>
    <property type="evidence" value="ECO:0007669"/>
    <property type="project" value="InterPro"/>
</dbReference>
<protein>
    <submittedName>
        <fullName evidence="3">Predicted NTPase (NACHT family)</fullName>
    </submittedName>
</protein>
<dbReference type="Pfam" id="PF05729">
    <property type="entry name" value="NACHT"/>
    <property type="match status" value="1"/>
</dbReference>
<gene>
    <name evidence="3" type="ORF">NCTC11165_01764</name>
</gene>
<dbReference type="GO" id="GO:0003677">
    <property type="term" value="F:DNA binding"/>
    <property type="evidence" value="ECO:0007669"/>
    <property type="project" value="InterPro"/>
</dbReference>
<evidence type="ECO:0000259" key="2">
    <source>
        <dbReference type="PROSITE" id="PS50837"/>
    </source>
</evidence>
<dbReference type="Pfam" id="PF04471">
    <property type="entry name" value="Mrr_cat"/>
    <property type="match status" value="1"/>
</dbReference>
<name>A0A2X1BRU6_BREDI</name>
<dbReference type="InterPro" id="IPR027417">
    <property type="entry name" value="P-loop_NTPase"/>
</dbReference>
<evidence type="ECO:0000313" key="4">
    <source>
        <dbReference type="Proteomes" id="UP000250358"/>
    </source>
</evidence>
<dbReference type="Gene3D" id="3.40.50.300">
    <property type="entry name" value="P-loop containing nucleotide triphosphate hydrolases"/>
    <property type="match status" value="1"/>
</dbReference>
<dbReference type="PANTHER" id="PTHR46844">
    <property type="entry name" value="SLR5058 PROTEIN"/>
    <property type="match status" value="1"/>
</dbReference>
<evidence type="ECO:0000256" key="1">
    <source>
        <dbReference type="SAM" id="MobiDB-lite"/>
    </source>
</evidence>